<feature type="domain" description="CCT" evidence="4">
    <location>
        <begin position="30"/>
        <end position="72"/>
    </location>
</feature>
<sequence length="85" mass="9959">MEIAAVNESEHRREGSSDGKYIGSYSPEAQRKRIERLLEKSKRRVRANKVDHNVRKNFANSRLRIKGPFVKKEIEELLCQLLSYT</sequence>
<keyword evidence="2" id="KW-0539">Nucleus</keyword>
<organism evidence="5 6">
    <name type="scientific">Peronospora destructor</name>
    <dbReference type="NCBI Taxonomy" id="86335"/>
    <lineage>
        <taxon>Eukaryota</taxon>
        <taxon>Sar</taxon>
        <taxon>Stramenopiles</taxon>
        <taxon>Oomycota</taxon>
        <taxon>Peronosporomycetes</taxon>
        <taxon>Peronosporales</taxon>
        <taxon>Peronosporaceae</taxon>
        <taxon>Peronospora</taxon>
    </lineage>
</organism>
<dbReference type="GO" id="GO:0005634">
    <property type="term" value="C:nucleus"/>
    <property type="evidence" value="ECO:0007669"/>
    <property type="project" value="UniProtKB-SubCell"/>
</dbReference>
<comment type="caution">
    <text evidence="5">The sequence shown here is derived from an EMBL/GenBank/DDBJ whole genome shotgun (WGS) entry which is preliminary data.</text>
</comment>
<dbReference type="Proteomes" id="UP001162029">
    <property type="component" value="Unassembled WGS sequence"/>
</dbReference>
<evidence type="ECO:0000256" key="3">
    <source>
        <dbReference type="SAM" id="MobiDB-lite"/>
    </source>
</evidence>
<protein>
    <recommendedName>
        <fullName evidence="4">CCT domain-containing protein</fullName>
    </recommendedName>
</protein>
<evidence type="ECO:0000259" key="4">
    <source>
        <dbReference type="PROSITE" id="PS51017"/>
    </source>
</evidence>
<dbReference type="Pfam" id="PF06203">
    <property type="entry name" value="CCT"/>
    <property type="match status" value="1"/>
</dbReference>
<dbReference type="PROSITE" id="PS51017">
    <property type="entry name" value="CCT"/>
    <property type="match status" value="1"/>
</dbReference>
<feature type="compositionally biased region" description="Basic and acidic residues" evidence="3">
    <location>
        <begin position="8"/>
        <end position="17"/>
    </location>
</feature>
<feature type="region of interest" description="Disordered" evidence="3">
    <location>
        <begin position="1"/>
        <end position="27"/>
    </location>
</feature>
<gene>
    <name evidence="5" type="ORF">PDE001_LOCUS11325</name>
</gene>
<evidence type="ECO:0000313" key="5">
    <source>
        <dbReference type="EMBL" id="CAI5746324.1"/>
    </source>
</evidence>
<evidence type="ECO:0000256" key="1">
    <source>
        <dbReference type="ARBA" id="ARBA00004123"/>
    </source>
</evidence>
<proteinExistence type="predicted"/>
<evidence type="ECO:0000256" key="2">
    <source>
        <dbReference type="ARBA" id="ARBA00023242"/>
    </source>
</evidence>
<reference evidence="5" key="1">
    <citation type="submission" date="2022-12" db="EMBL/GenBank/DDBJ databases">
        <authorList>
            <person name="Webb A."/>
        </authorList>
    </citation>
    <scope>NUCLEOTIDE SEQUENCE</scope>
    <source>
        <strain evidence="5">Pd1</strain>
    </source>
</reference>
<keyword evidence="6" id="KW-1185">Reference proteome</keyword>
<dbReference type="AlphaFoldDB" id="A0AAV0VAY7"/>
<dbReference type="InterPro" id="IPR010402">
    <property type="entry name" value="CCT_domain"/>
</dbReference>
<accession>A0AAV0VAY7</accession>
<evidence type="ECO:0000313" key="6">
    <source>
        <dbReference type="Proteomes" id="UP001162029"/>
    </source>
</evidence>
<comment type="subcellular location">
    <subcellularLocation>
        <location evidence="1">Nucleus</location>
    </subcellularLocation>
</comment>
<name>A0AAV0VAY7_9STRA</name>
<dbReference type="EMBL" id="CANTFM010002433">
    <property type="protein sequence ID" value="CAI5746324.1"/>
    <property type="molecule type" value="Genomic_DNA"/>
</dbReference>